<reference evidence="1 2" key="1">
    <citation type="submission" date="2018-03" db="EMBL/GenBank/DDBJ databases">
        <title>Adhaeribacter sp. HMF7605 Genome sequencing and assembly.</title>
        <authorList>
            <person name="Kang H."/>
            <person name="Kang J."/>
            <person name="Cha I."/>
            <person name="Kim H."/>
            <person name="Joh K."/>
        </authorList>
    </citation>
    <scope>NUCLEOTIDE SEQUENCE [LARGE SCALE GENOMIC DNA]</scope>
    <source>
        <strain evidence="1 2">HMF7605</strain>
    </source>
</reference>
<accession>A0A2T2YKQ6</accession>
<sequence length="153" mass="17388">MYSENKLPQPTTIEQKYGALLGIMTGIIANEEITSDSNSLKVLIATLKDNTSNETEQFVLDQAQEYKEKPEVFPFGDLSHSPGWALQNQTLEKIIPQEVSTKIFDLSLPHSEVDIIVDALFFYQSTMQEHLTGEEHQRFESIYSKLGIVSKEY</sequence>
<keyword evidence="2" id="KW-1185">Reference proteome</keyword>
<comment type="caution">
    <text evidence="1">The sequence shown here is derived from an EMBL/GenBank/DDBJ whole genome shotgun (WGS) entry which is preliminary data.</text>
</comment>
<dbReference type="Proteomes" id="UP000240357">
    <property type="component" value="Unassembled WGS sequence"/>
</dbReference>
<gene>
    <name evidence="1" type="ORF">AHMF7605_22600</name>
</gene>
<name>A0A2T2YKQ6_9BACT</name>
<evidence type="ECO:0000313" key="1">
    <source>
        <dbReference type="EMBL" id="PSR56092.1"/>
    </source>
</evidence>
<dbReference type="AlphaFoldDB" id="A0A2T2YKQ6"/>
<dbReference type="EMBL" id="PYFT01000001">
    <property type="protein sequence ID" value="PSR56092.1"/>
    <property type="molecule type" value="Genomic_DNA"/>
</dbReference>
<organism evidence="1 2">
    <name type="scientific">Adhaeribacter arboris</name>
    <dbReference type="NCBI Taxonomy" id="2072846"/>
    <lineage>
        <taxon>Bacteria</taxon>
        <taxon>Pseudomonadati</taxon>
        <taxon>Bacteroidota</taxon>
        <taxon>Cytophagia</taxon>
        <taxon>Cytophagales</taxon>
        <taxon>Hymenobacteraceae</taxon>
        <taxon>Adhaeribacter</taxon>
    </lineage>
</organism>
<evidence type="ECO:0000313" key="2">
    <source>
        <dbReference type="Proteomes" id="UP000240357"/>
    </source>
</evidence>
<proteinExistence type="predicted"/>
<dbReference type="RefSeq" id="WP_106932270.1">
    <property type="nucleotide sequence ID" value="NZ_PYFT01000001.1"/>
</dbReference>
<protein>
    <submittedName>
        <fullName evidence="1">Uncharacterized protein</fullName>
    </submittedName>
</protein>